<evidence type="ECO:0000259" key="12">
    <source>
        <dbReference type="Pfam" id="PF00156"/>
    </source>
</evidence>
<keyword evidence="15" id="KW-1185">Reference proteome</keyword>
<dbReference type="PANTHER" id="PTHR11608:SF0">
    <property type="entry name" value="BIFUNCTIONAL PROTEIN PYRR"/>
    <property type="match status" value="1"/>
</dbReference>
<dbReference type="EC" id="2.4.2.9" evidence="11"/>
<dbReference type="AlphaFoldDB" id="A0A1D2KVV7"/>
<proteinExistence type="inferred from homology"/>
<feature type="short sequence motif" description="PRPP-binding" evidence="11">
    <location>
        <begin position="102"/>
        <end position="114"/>
    </location>
</feature>
<evidence type="ECO:0000256" key="5">
    <source>
        <dbReference type="ARBA" id="ARBA00022884"/>
    </source>
</evidence>
<dbReference type="Gene3D" id="3.40.50.2020">
    <property type="match status" value="1"/>
</dbReference>
<evidence type="ECO:0000256" key="7">
    <source>
        <dbReference type="ARBA" id="ARBA00023163"/>
    </source>
</evidence>
<keyword evidence="4 11" id="KW-0808">Transferase</keyword>
<reference evidence="16" key="3">
    <citation type="submission" date="2018-04" db="EMBL/GenBank/DDBJ databases">
        <authorList>
            <person name="Illikoud N."/>
        </authorList>
    </citation>
    <scope>NUCLEOTIDE SEQUENCE [LARGE SCALE GENOMIC DNA]</scope>
</reference>
<gene>
    <name evidence="11 14" type="primary">pyrR</name>
    <name evidence="14" type="ORF">BTBSAS_80023</name>
    <name evidence="13" type="ORF">CNY62_11630</name>
</gene>
<dbReference type="KEGG" id="bths:CNY62_11630"/>
<name>A0A1D2KVV7_BROTH</name>
<evidence type="ECO:0000313" key="16">
    <source>
        <dbReference type="Proteomes" id="UP000270190"/>
    </source>
</evidence>
<sequence length="184" mass="20764">MTTTVEIMDQQAMHRALTRLTYEVIEKNKGIENVVLIGIKTRGVFLAQRFAKRLKEIEGIEVEVGDIDITLYRDDVHHVSSLEIEPSYNGHDIPFSIDGKTVVLVDDVLFTGRTVRSAMDAIMDVGRPAQIQLAVLVDRGHRELPIRADYVGKNIPTAQSESVHVHLLEHDKLEQDEVLIDKTE</sequence>
<evidence type="ECO:0000256" key="10">
    <source>
        <dbReference type="ARBA" id="ARBA00063792"/>
    </source>
</evidence>
<reference evidence="13 15" key="1">
    <citation type="submission" date="2017-09" db="EMBL/GenBank/DDBJ databases">
        <title>Complete Genome Sequences of Two Strains of the Meat Spoilage Bacterium Brochothrix thermosphacta Isolated from Ground Chicken.</title>
        <authorList>
            <person name="Paoli G.C."/>
            <person name="Wijey C."/>
            <person name="Chen C.-Y."/>
            <person name="Nguyen L."/>
            <person name="Yan X."/>
            <person name="Irwin P.L."/>
        </authorList>
    </citation>
    <scope>NUCLEOTIDE SEQUENCE [LARGE SCALE GENOMIC DNA]</scope>
    <source>
        <strain evidence="13 15">BI</strain>
    </source>
</reference>
<dbReference type="SUPFAM" id="SSF53271">
    <property type="entry name" value="PRTase-like"/>
    <property type="match status" value="1"/>
</dbReference>
<evidence type="ECO:0000256" key="11">
    <source>
        <dbReference type="HAMAP-Rule" id="MF_01219"/>
    </source>
</evidence>
<dbReference type="GO" id="GO:0003723">
    <property type="term" value="F:RNA binding"/>
    <property type="evidence" value="ECO:0007669"/>
    <property type="project" value="UniProtKB-UniRule"/>
</dbReference>
<dbReference type="InterPro" id="IPR023050">
    <property type="entry name" value="PyrR"/>
</dbReference>
<keyword evidence="3 11" id="KW-0328">Glycosyltransferase</keyword>
<reference evidence="14" key="2">
    <citation type="submission" date="2018-04" db="EMBL/GenBank/DDBJ databases">
        <authorList>
            <person name="Go L.Y."/>
            <person name="Mitchell J.A."/>
        </authorList>
    </citation>
    <scope>NUCLEOTIDE SEQUENCE</scope>
    <source>
        <strain evidence="14">BSAS1 3</strain>
    </source>
</reference>
<comment type="similarity">
    <text evidence="1 11">Belongs to the purine/pyrimidine phosphoribosyltransferase family. PyrR subfamily.</text>
</comment>
<dbReference type="Proteomes" id="UP000243591">
    <property type="component" value="Chromosome"/>
</dbReference>
<comment type="function">
    <text evidence="8 11">Regulates transcriptional attenuation of the pyrimidine nucleotide (pyr) operon by binding in a uridine-dependent manner to specific sites on pyr mRNA. This disrupts an antiterminator hairpin in the RNA and favors formation of a downstream transcription terminator, leading to a reduced expression of downstream genes.</text>
</comment>
<evidence type="ECO:0000256" key="1">
    <source>
        <dbReference type="ARBA" id="ARBA00005565"/>
    </source>
</evidence>
<keyword evidence="6 11" id="KW-0805">Transcription regulation</keyword>
<dbReference type="HAMAP" id="MF_01219">
    <property type="entry name" value="PyrR"/>
    <property type="match status" value="1"/>
</dbReference>
<dbReference type="Proteomes" id="UP000270190">
    <property type="component" value="Unassembled WGS sequence"/>
</dbReference>
<keyword evidence="7 11" id="KW-0804">Transcription</keyword>
<comment type="subunit">
    <text evidence="10 11">Homodimer and homohexamer; in equilibrium.</text>
</comment>
<evidence type="ECO:0000256" key="3">
    <source>
        <dbReference type="ARBA" id="ARBA00022676"/>
    </source>
</evidence>
<feature type="domain" description="Phosphoribosyltransferase" evidence="12">
    <location>
        <begin position="6"/>
        <end position="169"/>
    </location>
</feature>
<dbReference type="NCBIfam" id="NF003545">
    <property type="entry name" value="PRK05205.1-1"/>
    <property type="match status" value="1"/>
</dbReference>
<dbReference type="STRING" id="2756.BFR44_04455"/>
<dbReference type="GO" id="GO:0006353">
    <property type="term" value="P:DNA-templated transcription termination"/>
    <property type="evidence" value="ECO:0007669"/>
    <property type="project" value="UniProtKB-UniRule"/>
</dbReference>
<dbReference type="InterPro" id="IPR000836">
    <property type="entry name" value="PRTase_dom"/>
</dbReference>
<dbReference type="EMBL" id="OUNC01000078">
    <property type="protein sequence ID" value="SPP30683.1"/>
    <property type="molecule type" value="Genomic_DNA"/>
</dbReference>
<evidence type="ECO:0000313" key="13">
    <source>
        <dbReference type="EMBL" id="ATF26955.1"/>
    </source>
</evidence>
<comment type="catalytic activity">
    <reaction evidence="11">
        <text>UMP + diphosphate = 5-phospho-alpha-D-ribose 1-diphosphate + uracil</text>
        <dbReference type="Rhea" id="RHEA:13017"/>
        <dbReference type="ChEBI" id="CHEBI:17568"/>
        <dbReference type="ChEBI" id="CHEBI:33019"/>
        <dbReference type="ChEBI" id="CHEBI:57865"/>
        <dbReference type="ChEBI" id="CHEBI:58017"/>
        <dbReference type="EC" id="2.4.2.9"/>
    </reaction>
</comment>
<evidence type="ECO:0000256" key="6">
    <source>
        <dbReference type="ARBA" id="ARBA00023015"/>
    </source>
</evidence>
<evidence type="ECO:0000256" key="9">
    <source>
        <dbReference type="ARBA" id="ARBA00056018"/>
    </source>
</evidence>
<organism evidence="13 15">
    <name type="scientific">Brochothrix thermosphacta</name>
    <name type="common">Microbacterium thermosphactum</name>
    <dbReference type="NCBI Taxonomy" id="2756"/>
    <lineage>
        <taxon>Bacteria</taxon>
        <taxon>Bacillati</taxon>
        <taxon>Bacillota</taxon>
        <taxon>Bacilli</taxon>
        <taxon>Bacillales</taxon>
        <taxon>Listeriaceae</taxon>
        <taxon>Brochothrix</taxon>
    </lineage>
</organism>
<dbReference type="NCBIfam" id="NF003549">
    <property type="entry name" value="PRK05205.1-5"/>
    <property type="match status" value="1"/>
</dbReference>
<keyword evidence="2 11" id="KW-0806">Transcription termination</keyword>
<evidence type="ECO:0000256" key="8">
    <source>
        <dbReference type="ARBA" id="ARBA00053556"/>
    </source>
</evidence>
<dbReference type="InterPro" id="IPR029057">
    <property type="entry name" value="PRTase-like"/>
</dbReference>
<dbReference type="EMBL" id="CP023483">
    <property type="protein sequence ID" value="ATF26955.1"/>
    <property type="molecule type" value="Genomic_DNA"/>
</dbReference>
<comment type="function">
    <text evidence="9 11">Also displays a weak uracil phosphoribosyltransferase activity which is not physiologically significant.</text>
</comment>
<dbReference type="RefSeq" id="WP_029092453.1">
    <property type="nucleotide sequence ID" value="NZ_CBCPHX010000001.1"/>
</dbReference>
<evidence type="ECO:0000256" key="2">
    <source>
        <dbReference type="ARBA" id="ARBA00022472"/>
    </source>
</evidence>
<dbReference type="NCBIfam" id="NF003548">
    <property type="entry name" value="PRK05205.1-4"/>
    <property type="match status" value="1"/>
</dbReference>
<keyword evidence="5 11" id="KW-0694">RNA-binding</keyword>
<evidence type="ECO:0000313" key="15">
    <source>
        <dbReference type="Proteomes" id="UP000243591"/>
    </source>
</evidence>
<dbReference type="InterPro" id="IPR050137">
    <property type="entry name" value="PyrR_bifunctional"/>
</dbReference>
<evidence type="ECO:0000313" key="14">
    <source>
        <dbReference type="EMBL" id="SPP30683.1"/>
    </source>
</evidence>
<dbReference type="CDD" id="cd06223">
    <property type="entry name" value="PRTases_typeI"/>
    <property type="match status" value="1"/>
</dbReference>
<dbReference type="FunFam" id="3.40.50.2020:FF:000020">
    <property type="entry name" value="Bifunctional protein PyrR"/>
    <property type="match status" value="1"/>
</dbReference>
<protein>
    <recommendedName>
        <fullName evidence="11">Bifunctional protein PyrR</fullName>
    </recommendedName>
    <domain>
        <recommendedName>
            <fullName evidence="11">Pyrimidine operon regulatory protein</fullName>
        </recommendedName>
    </domain>
    <domain>
        <recommendedName>
            <fullName evidence="11">Uracil phosphoribosyltransferase</fullName>
            <shortName evidence="11">UPRTase</shortName>
            <ecNumber evidence="11">2.4.2.9</ecNumber>
        </recommendedName>
    </domain>
</protein>
<dbReference type="GO" id="GO:0004845">
    <property type="term" value="F:uracil phosphoribosyltransferase activity"/>
    <property type="evidence" value="ECO:0007669"/>
    <property type="project" value="UniProtKB-UniRule"/>
</dbReference>
<dbReference type="PANTHER" id="PTHR11608">
    <property type="entry name" value="BIFUNCTIONAL PROTEIN PYRR"/>
    <property type="match status" value="1"/>
</dbReference>
<dbReference type="OrthoDB" id="9802227at2"/>
<accession>A0A1D2KVV7</accession>
<dbReference type="Pfam" id="PF00156">
    <property type="entry name" value="Pribosyltran"/>
    <property type="match status" value="1"/>
</dbReference>
<evidence type="ECO:0000256" key="4">
    <source>
        <dbReference type="ARBA" id="ARBA00022679"/>
    </source>
</evidence>